<proteinExistence type="predicted"/>
<accession>A0A3B0ZJD4</accession>
<dbReference type="AlphaFoldDB" id="A0A3B0ZJD4"/>
<evidence type="ECO:0000313" key="1">
    <source>
        <dbReference type="EMBL" id="VAW88363.1"/>
    </source>
</evidence>
<evidence type="ECO:0008006" key="2">
    <source>
        <dbReference type="Google" id="ProtNLM"/>
    </source>
</evidence>
<dbReference type="Pfam" id="PF13489">
    <property type="entry name" value="Methyltransf_23"/>
    <property type="match status" value="1"/>
</dbReference>
<dbReference type="InterPro" id="IPR029063">
    <property type="entry name" value="SAM-dependent_MTases_sf"/>
</dbReference>
<reference evidence="1" key="1">
    <citation type="submission" date="2018-06" db="EMBL/GenBank/DDBJ databases">
        <authorList>
            <person name="Zhirakovskaya E."/>
        </authorList>
    </citation>
    <scope>NUCLEOTIDE SEQUENCE</scope>
</reference>
<name>A0A3B0ZJD4_9ZZZZ</name>
<sequence length="284" mass="32867">MNWKKLLVKKTIVGRLPFADNLRKRKRKIFGYLPDAENMKLTIKNYERIKDALDKSGAGIEGATILEIGSGWFPTIPILLARDGAKKVFMSDLNIHMDDITFRETVAYLKRHFPSDDYIQKITNFSSLPIEYLAPLNASNIRDKSIDVVTSNTVLEHIPRSDIYSLFLSLRPKVSDSGLMVHLIDHSDHFEHFDKSISRVEFLTWSEEKHALINYLIKDGENRMRHHEYHRVFRDSGFEVINEEVDLDEKTLEVVKTLDLVYPYSKMLPEQLAVLTSIYSLKPA</sequence>
<dbReference type="Gene3D" id="3.40.50.150">
    <property type="entry name" value="Vaccinia Virus protein VP39"/>
    <property type="match status" value="1"/>
</dbReference>
<gene>
    <name evidence="1" type="ORF">MNBD_GAMMA18-1492</name>
</gene>
<dbReference type="EMBL" id="UOFP01000217">
    <property type="protein sequence ID" value="VAW88363.1"/>
    <property type="molecule type" value="Genomic_DNA"/>
</dbReference>
<protein>
    <recommendedName>
        <fullName evidence="2">Methyltransferase type 11 domain-containing protein</fullName>
    </recommendedName>
</protein>
<organism evidence="1">
    <name type="scientific">hydrothermal vent metagenome</name>
    <dbReference type="NCBI Taxonomy" id="652676"/>
    <lineage>
        <taxon>unclassified sequences</taxon>
        <taxon>metagenomes</taxon>
        <taxon>ecological metagenomes</taxon>
    </lineage>
</organism>
<dbReference type="SUPFAM" id="SSF53335">
    <property type="entry name" value="S-adenosyl-L-methionine-dependent methyltransferases"/>
    <property type="match status" value="1"/>
</dbReference>